<accession>A0A182ISF7</accession>
<proteinExistence type="predicted"/>
<name>A0A182ISF7_ANOAO</name>
<dbReference type="EnsemblMetazoa" id="AATE004612-RA">
    <property type="protein sequence ID" value="AATE004612-PA.1"/>
    <property type="gene ID" value="AATE004612"/>
</dbReference>
<reference evidence="1" key="1">
    <citation type="submission" date="2022-08" db="UniProtKB">
        <authorList>
            <consortium name="EnsemblMetazoa"/>
        </authorList>
    </citation>
    <scope>IDENTIFICATION</scope>
    <source>
        <strain evidence="1">EBRO</strain>
    </source>
</reference>
<organism evidence="1">
    <name type="scientific">Anopheles atroparvus</name>
    <name type="common">European mosquito</name>
    <dbReference type="NCBI Taxonomy" id="41427"/>
    <lineage>
        <taxon>Eukaryota</taxon>
        <taxon>Metazoa</taxon>
        <taxon>Ecdysozoa</taxon>
        <taxon>Arthropoda</taxon>
        <taxon>Hexapoda</taxon>
        <taxon>Insecta</taxon>
        <taxon>Pterygota</taxon>
        <taxon>Neoptera</taxon>
        <taxon>Endopterygota</taxon>
        <taxon>Diptera</taxon>
        <taxon>Nematocera</taxon>
        <taxon>Culicoidea</taxon>
        <taxon>Culicidae</taxon>
        <taxon>Anophelinae</taxon>
        <taxon>Anopheles</taxon>
    </lineage>
</organism>
<sequence>MTGVKMPGVVALTNCEIIAGAIFVPSPSSIDLDDSSFEPGAPAATRLKLGDFRNTSNVESLLMGVVVSGVAAATAAVDVDDSWLAFAVGFSDFVLDSLPESPAPPEPVNFSFSCCSSFCSFTGASLRTTAPNLSGFTSVAGSCDFIGDTFFALFPAPNPPAGPLTSSGSVDFRCIVFLRLSSGGPPPIAADCARVGVSELTTSAGGTSETSFLVTPCFAGRLGLTELAAATDETVVVDEKADEPSLPRESFFSPPSSGVVLGPDTKFDCFFSTRNDPKLGPVTETAGAAETMVVLNESMALEMMALLSTALGAVASSAFVVGVTVVINAAGVVIGDFGDLIALGPVATLVMTLCRGDTCSSLMATEVTGAPALTGVPDGTGVRAAAEGGELFSSETSRFTVHGVDWGEAPDWFTTTGVEPGRFLTGVSTAESFGVVGFTSPSAVTSRRQQKAIFSELAIIVAAVPYVFTGGFPMDVDDGAAVPAATSCFSTGSDTSTGSFLTPIVFASVVVDGLTPTVGNGSVDEESSRSAMLAASGDDFGLATMAVASTGVSAVSESTIVVMGELENALFDDWDESSSLSVSDSDDFSCSSSSSVTVDSSSFTTIGACSFFTTVMVAAAFTSPTSSADGMPIPAAFGSRLRMMCFGMSDGLVVQGTPAPSPVAVVVVVVVVVVVSDAGEPGDLSSLKPFSSERI</sequence>
<evidence type="ECO:0000313" key="1">
    <source>
        <dbReference type="EnsemblMetazoa" id="AATE004612-PA.1"/>
    </source>
</evidence>
<protein>
    <submittedName>
        <fullName evidence="1">Uncharacterized protein</fullName>
    </submittedName>
</protein>
<dbReference type="VEuPathDB" id="VectorBase:AATE004612"/>
<dbReference type="AlphaFoldDB" id="A0A182ISF7"/>